<evidence type="ECO:0000313" key="2">
    <source>
        <dbReference type="EMBL" id="VEN54982.1"/>
    </source>
</evidence>
<dbReference type="InterPro" id="IPR015897">
    <property type="entry name" value="CHK_kinase-like"/>
</dbReference>
<organism evidence="2 3">
    <name type="scientific">Callosobruchus maculatus</name>
    <name type="common">Southern cowpea weevil</name>
    <name type="synonym">Pulse bruchid</name>
    <dbReference type="NCBI Taxonomy" id="64391"/>
    <lineage>
        <taxon>Eukaryota</taxon>
        <taxon>Metazoa</taxon>
        <taxon>Ecdysozoa</taxon>
        <taxon>Arthropoda</taxon>
        <taxon>Hexapoda</taxon>
        <taxon>Insecta</taxon>
        <taxon>Pterygota</taxon>
        <taxon>Neoptera</taxon>
        <taxon>Endopterygota</taxon>
        <taxon>Coleoptera</taxon>
        <taxon>Polyphaga</taxon>
        <taxon>Cucujiformia</taxon>
        <taxon>Chrysomeloidea</taxon>
        <taxon>Chrysomelidae</taxon>
        <taxon>Bruchinae</taxon>
        <taxon>Bruchini</taxon>
        <taxon>Callosobruchus</taxon>
    </lineage>
</organism>
<dbReference type="Proteomes" id="UP000410492">
    <property type="component" value="Unassembled WGS sequence"/>
</dbReference>
<dbReference type="Gene3D" id="3.90.1200.10">
    <property type="match status" value="1"/>
</dbReference>
<dbReference type="OrthoDB" id="190089at2759"/>
<sequence length="387" mass="44851">MEQLPDDVKELLEQIVGTKLEEFSVSLHDPNIKGSGHLGEFFFVSLEDRLGEKKHEFAVKRSLACESDKFQKLIDNAYTNEIYFYSSLVMAYREMEQKFSAQTFDKLSIFHGADDKRTMLVFNNLKLSGFKTHPKPIPLDKAHYDLVFKTYGRFHALSFALRHLYPEKYAAARDSFKNAFESSGLQTSAGFKEEMSKWIGPSPQLREVLGDILEQRSRKSYFYEGEYEMLVHGDCWSNNIMFSYDETNNVKDIRLIDFQLCRVGTPVFDLSYCFYSGASKALLSQLNYFLDVYHRSLSQSLKQFGLSSEVVYPMSVLKEEWKKYCKFGFFSAVTLWKLKLAPDEEAPDLTLPEDQVLDKFSSDNFVTEEYLQVVSDLVEHLNENNFV</sequence>
<protein>
    <recommendedName>
        <fullName evidence="1">CHK kinase-like domain-containing protein</fullName>
    </recommendedName>
</protein>
<proteinExistence type="predicted"/>
<dbReference type="Pfam" id="PF02958">
    <property type="entry name" value="EcKL"/>
    <property type="match status" value="1"/>
</dbReference>
<accession>A0A653D479</accession>
<dbReference type="SUPFAM" id="SSF56112">
    <property type="entry name" value="Protein kinase-like (PK-like)"/>
    <property type="match status" value="1"/>
</dbReference>
<dbReference type="PANTHER" id="PTHR11012:SF30">
    <property type="entry name" value="PROTEIN KINASE-LIKE DOMAIN-CONTAINING"/>
    <property type="match status" value="1"/>
</dbReference>
<dbReference type="InterPro" id="IPR004119">
    <property type="entry name" value="EcKL"/>
</dbReference>
<evidence type="ECO:0000313" key="3">
    <source>
        <dbReference type="Proteomes" id="UP000410492"/>
    </source>
</evidence>
<dbReference type="EMBL" id="CAACVG010010088">
    <property type="protein sequence ID" value="VEN54982.1"/>
    <property type="molecule type" value="Genomic_DNA"/>
</dbReference>
<dbReference type="AlphaFoldDB" id="A0A653D479"/>
<reference evidence="2 3" key="1">
    <citation type="submission" date="2019-01" db="EMBL/GenBank/DDBJ databases">
        <authorList>
            <person name="Sayadi A."/>
        </authorList>
    </citation>
    <scope>NUCLEOTIDE SEQUENCE [LARGE SCALE GENOMIC DNA]</scope>
</reference>
<keyword evidence="3" id="KW-1185">Reference proteome</keyword>
<feature type="domain" description="CHK kinase-like" evidence="1">
    <location>
        <begin position="120"/>
        <end position="303"/>
    </location>
</feature>
<name>A0A653D479_CALMS</name>
<evidence type="ECO:0000259" key="1">
    <source>
        <dbReference type="SMART" id="SM00587"/>
    </source>
</evidence>
<gene>
    <name evidence="2" type="ORF">CALMAC_LOCUS14299</name>
</gene>
<dbReference type="InterPro" id="IPR011009">
    <property type="entry name" value="Kinase-like_dom_sf"/>
</dbReference>
<dbReference type="SMART" id="SM00587">
    <property type="entry name" value="CHK"/>
    <property type="match status" value="1"/>
</dbReference>
<dbReference type="PANTHER" id="PTHR11012">
    <property type="entry name" value="PROTEIN KINASE-LIKE DOMAIN-CONTAINING"/>
    <property type="match status" value="1"/>
</dbReference>